<feature type="transmembrane region" description="Helical" evidence="5">
    <location>
        <begin position="112"/>
        <end position="143"/>
    </location>
</feature>
<dbReference type="Pfam" id="PF01040">
    <property type="entry name" value="UbiA"/>
    <property type="match status" value="1"/>
</dbReference>
<comment type="subcellular location">
    <subcellularLocation>
        <location evidence="1">Membrane</location>
        <topology evidence="1">Multi-pass membrane protein</topology>
    </subcellularLocation>
</comment>
<evidence type="ECO:0000256" key="5">
    <source>
        <dbReference type="SAM" id="Phobius"/>
    </source>
</evidence>
<dbReference type="STRING" id="602072.A0A1R3R6X2"/>
<evidence type="ECO:0000256" key="4">
    <source>
        <dbReference type="ARBA" id="ARBA00023136"/>
    </source>
</evidence>
<dbReference type="InterPro" id="IPR050475">
    <property type="entry name" value="Prenyltransferase_related"/>
</dbReference>
<evidence type="ECO:0000313" key="7">
    <source>
        <dbReference type="Proteomes" id="UP000188318"/>
    </source>
</evidence>
<protein>
    <recommendedName>
        <fullName evidence="8">UbiA prenyltransferase</fullName>
    </recommendedName>
</protein>
<name>A0A1R3R6X2_ASPC5</name>
<gene>
    <name evidence="6" type="ORF">ASPCADRAFT_179452</name>
</gene>
<reference evidence="7" key="1">
    <citation type="journal article" date="2017" name="Genome Biol.">
        <title>Comparative genomics reveals high biological diversity and specific adaptations in the industrially and medically important fungal genus Aspergillus.</title>
        <authorList>
            <person name="de Vries R.P."/>
            <person name="Riley R."/>
            <person name="Wiebenga A."/>
            <person name="Aguilar-Osorio G."/>
            <person name="Amillis S."/>
            <person name="Uchima C.A."/>
            <person name="Anderluh G."/>
            <person name="Asadollahi M."/>
            <person name="Askin M."/>
            <person name="Barry K."/>
            <person name="Battaglia E."/>
            <person name="Bayram O."/>
            <person name="Benocci T."/>
            <person name="Braus-Stromeyer S.A."/>
            <person name="Caldana C."/>
            <person name="Canovas D."/>
            <person name="Cerqueira G.C."/>
            <person name="Chen F."/>
            <person name="Chen W."/>
            <person name="Choi C."/>
            <person name="Clum A."/>
            <person name="Dos Santos R.A."/>
            <person name="Damasio A.R."/>
            <person name="Diallinas G."/>
            <person name="Emri T."/>
            <person name="Fekete E."/>
            <person name="Flipphi M."/>
            <person name="Freyberg S."/>
            <person name="Gallo A."/>
            <person name="Gournas C."/>
            <person name="Habgood R."/>
            <person name="Hainaut M."/>
            <person name="Harispe M.L."/>
            <person name="Henrissat B."/>
            <person name="Hilden K.S."/>
            <person name="Hope R."/>
            <person name="Hossain A."/>
            <person name="Karabika E."/>
            <person name="Karaffa L."/>
            <person name="Karanyi Z."/>
            <person name="Krasevec N."/>
            <person name="Kuo A."/>
            <person name="Kusch H."/>
            <person name="LaButti K."/>
            <person name="Lagendijk E.L."/>
            <person name="Lapidus A."/>
            <person name="Levasseur A."/>
            <person name="Lindquist E."/>
            <person name="Lipzen A."/>
            <person name="Logrieco A.F."/>
            <person name="MacCabe A."/>
            <person name="Maekelae M.R."/>
            <person name="Malavazi I."/>
            <person name="Melin P."/>
            <person name="Meyer V."/>
            <person name="Mielnichuk N."/>
            <person name="Miskei M."/>
            <person name="Molnar A.P."/>
            <person name="Mule G."/>
            <person name="Ngan C.Y."/>
            <person name="Orejas M."/>
            <person name="Orosz E."/>
            <person name="Ouedraogo J.P."/>
            <person name="Overkamp K.M."/>
            <person name="Park H.-S."/>
            <person name="Perrone G."/>
            <person name="Piumi F."/>
            <person name="Punt P.J."/>
            <person name="Ram A.F."/>
            <person name="Ramon A."/>
            <person name="Rauscher S."/>
            <person name="Record E."/>
            <person name="Riano-Pachon D.M."/>
            <person name="Robert V."/>
            <person name="Roehrig J."/>
            <person name="Ruller R."/>
            <person name="Salamov A."/>
            <person name="Salih N.S."/>
            <person name="Samson R.A."/>
            <person name="Sandor E."/>
            <person name="Sanguinetti M."/>
            <person name="Schuetze T."/>
            <person name="Sepcic K."/>
            <person name="Shelest E."/>
            <person name="Sherlock G."/>
            <person name="Sophianopoulou V."/>
            <person name="Squina F.M."/>
            <person name="Sun H."/>
            <person name="Susca A."/>
            <person name="Todd R.B."/>
            <person name="Tsang A."/>
            <person name="Unkles S.E."/>
            <person name="van de Wiele N."/>
            <person name="van Rossen-Uffink D."/>
            <person name="Oliveira J.V."/>
            <person name="Vesth T.C."/>
            <person name="Visser J."/>
            <person name="Yu J.-H."/>
            <person name="Zhou M."/>
            <person name="Andersen M.R."/>
            <person name="Archer D.B."/>
            <person name="Baker S.E."/>
            <person name="Benoit I."/>
            <person name="Brakhage A.A."/>
            <person name="Braus G.H."/>
            <person name="Fischer R."/>
            <person name="Frisvad J.C."/>
            <person name="Goldman G.H."/>
            <person name="Houbraken J."/>
            <person name="Oakley B."/>
            <person name="Pocsi I."/>
            <person name="Scazzocchio C."/>
            <person name="Seiboth B."/>
            <person name="vanKuyk P.A."/>
            <person name="Wortman J."/>
            <person name="Dyer P.S."/>
            <person name="Grigoriev I.V."/>
        </authorList>
    </citation>
    <scope>NUCLEOTIDE SEQUENCE [LARGE SCALE GENOMIC DNA]</scope>
    <source>
        <strain evidence="7">ITEM 5010</strain>
    </source>
</reference>
<dbReference type="GO" id="GO:0016020">
    <property type="term" value="C:membrane"/>
    <property type="evidence" value="ECO:0007669"/>
    <property type="project" value="UniProtKB-SubCell"/>
</dbReference>
<dbReference type="CDD" id="cd13965">
    <property type="entry name" value="PT_UbiA_3"/>
    <property type="match status" value="1"/>
</dbReference>
<evidence type="ECO:0008006" key="8">
    <source>
        <dbReference type="Google" id="ProtNLM"/>
    </source>
</evidence>
<feature type="transmembrane region" description="Helical" evidence="5">
    <location>
        <begin position="237"/>
        <end position="255"/>
    </location>
</feature>
<dbReference type="VEuPathDB" id="FungiDB:ASPCADRAFT_179452"/>
<dbReference type="GO" id="GO:0016765">
    <property type="term" value="F:transferase activity, transferring alkyl or aryl (other than methyl) groups"/>
    <property type="evidence" value="ECO:0007669"/>
    <property type="project" value="InterPro"/>
</dbReference>
<feature type="transmembrane region" description="Helical" evidence="5">
    <location>
        <begin position="261"/>
        <end position="281"/>
    </location>
</feature>
<feature type="transmembrane region" description="Helical" evidence="5">
    <location>
        <begin position="293"/>
        <end position="312"/>
    </location>
</feature>
<keyword evidence="7" id="KW-1185">Reference proteome</keyword>
<keyword evidence="2 5" id="KW-0812">Transmembrane</keyword>
<sequence>MSVLQLLTHQPSHLVRSIWLFTYSDLKTIIATSVGFGMFTSAGASAFGVDPTTNWLDYPKALLPVLLWTWLNLLPFSIDNQRQPASILEDSLNKPWRPMPANRMTPTQARQLMLALDVAAVGTSMLLRGGLAPCLTLLGLGYWYNEARGSDDGFIVRNLINGLGFVSYLCGAAQLALGSARWAQFIADGSPGPLWIGIIGAVVTTTVQTQDMYDQVGDQARGRRTLPLILGDGPARWVTAIAMGIWGPACVWFWGGTPTTTSIVGAVLGVGLAWAIALRCVTVRSPSDDKTTFRLWNLWLVSLYALPLLVGADAGGKEMTDSR</sequence>
<dbReference type="AlphaFoldDB" id="A0A1R3R6X2"/>
<evidence type="ECO:0000313" key="6">
    <source>
        <dbReference type="EMBL" id="OOF90237.1"/>
    </source>
</evidence>
<proteinExistence type="predicted"/>
<accession>A0A1R3R6X2</accession>
<dbReference type="EMBL" id="KV907558">
    <property type="protein sequence ID" value="OOF90237.1"/>
    <property type="molecule type" value="Genomic_DNA"/>
</dbReference>
<dbReference type="OrthoDB" id="434972at2759"/>
<evidence type="ECO:0000256" key="2">
    <source>
        <dbReference type="ARBA" id="ARBA00022692"/>
    </source>
</evidence>
<feature type="transmembrane region" description="Helical" evidence="5">
    <location>
        <begin position="155"/>
        <end position="177"/>
    </location>
</feature>
<dbReference type="PANTHER" id="PTHR42723:SF1">
    <property type="entry name" value="CHLOROPHYLL SYNTHASE, CHLOROPLASTIC"/>
    <property type="match status" value="1"/>
</dbReference>
<dbReference type="Proteomes" id="UP000188318">
    <property type="component" value="Unassembled WGS sequence"/>
</dbReference>
<keyword evidence="4 5" id="KW-0472">Membrane</keyword>
<dbReference type="InterPro" id="IPR000537">
    <property type="entry name" value="UbiA_prenyltransferase"/>
</dbReference>
<dbReference type="PANTHER" id="PTHR42723">
    <property type="entry name" value="CHLOROPHYLL SYNTHASE"/>
    <property type="match status" value="1"/>
</dbReference>
<dbReference type="OMA" id="TIWLFIA"/>
<keyword evidence="3 5" id="KW-1133">Transmembrane helix</keyword>
<organism evidence="6 7">
    <name type="scientific">Aspergillus carbonarius (strain ITEM 5010)</name>
    <dbReference type="NCBI Taxonomy" id="602072"/>
    <lineage>
        <taxon>Eukaryota</taxon>
        <taxon>Fungi</taxon>
        <taxon>Dikarya</taxon>
        <taxon>Ascomycota</taxon>
        <taxon>Pezizomycotina</taxon>
        <taxon>Eurotiomycetes</taxon>
        <taxon>Eurotiomycetidae</taxon>
        <taxon>Eurotiales</taxon>
        <taxon>Aspergillaceae</taxon>
        <taxon>Aspergillus</taxon>
        <taxon>Aspergillus subgen. Circumdati</taxon>
    </lineage>
</organism>
<evidence type="ECO:0000256" key="1">
    <source>
        <dbReference type="ARBA" id="ARBA00004141"/>
    </source>
</evidence>
<evidence type="ECO:0000256" key="3">
    <source>
        <dbReference type="ARBA" id="ARBA00022989"/>
    </source>
</evidence>